<gene>
    <name evidence="1" type="ORF">SAMN05661109_02779</name>
</gene>
<keyword evidence="2" id="KW-1185">Reference proteome</keyword>
<name>A0A1H9WK03_9CORY</name>
<accession>A0A1H9WK03</accession>
<evidence type="ECO:0000313" key="2">
    <source>
        <dbReference type="Proteomes" id="UP000198929"/>
    </source>
</evidence>
<sequence>MIIPNYIPITAEQYDQLTTSDPDDAVGLVFVWMEEQANGPGTDIDKDADDLAAGLNEETTASAVSGKTLLCQDPPLLVATPEETPAMAQALASASVKDEELATSLETLADFYASTAAQGHAVAIIYN</sequence>
<organism evidence="1 2">
    <name type="scientific">Corynebacterium cystitidis DSM 20524</name>
    <dbReference type="NCBI Taxonomy" id="1121357"/>
    <lineage>
        <taxon>Bacteria</taxon>
        <taxon>Bacillati</taxon>
        <taxon>Actinomycetota</taxon>
        <taxon>Actinomycetes</taxon>
        <taxon>Mycobacteriales</taxon>
        <taxon>Corynebacteriaceae</taxon>
        <taxon>Corynebacterium</taxon>
    </lineage>
</organism>
<dbReference type="STRING" id="1121357.SAMN05661109_02779"/>
<dbReference type="EMBL" id="FOGQ01000025">
    <property type="protein sequence ID" value="SES34266.1"/>
    <property type="molecule type" value="Genomic_DNA"/>
</dbReference>
<evidence type="ECO:0000313" key="1">
    <source>
        <dbReference type="EMBL" id="SES34266.1"/>
    </source>
</evidence>
<reference evidence="2" key="1">
    <citation type="submission" date="2016-10" db="EMBL/GenBank/DDBJ databases">
        <authorList>
            <person name="Varghese N."/>
            <person name="Submissions S."/>
        </authorList>
    </citation>
    <scope>NUCLEOTIDE SEQUENCE [LARGE SCALE GENOMIC DNA]</scope>
    <source>
        <strain evidence="2">DSM 20524</strain>
    </source>
</reference>
<dbReference type="RefSeq" id="WP_092261092.1">
    <property type="nucleotide sequence ID" value="NZ_CP047199.1"/>
</dbReference>
<dbReference type="AlphaFoldDB" id="A0A1H9WK03"/>
<proteinExistence type="predicted"/>
<dbReference type="Proteomes" id="UP000198929">
    <property type="component" value="Unassembled WGS sequence"/>
</dbReference>
<protein>
    <submittedName>
        <fullName evidence="1">Uncharacterized protein</fullName>
    </submittedName>
</protein>